<dbReference type="SUPFAM" id="SSF53300">
    <property type="entry name" value="vWA-like"/>
    <property type="match status" value="1"/>
</dbReference>
<dbReference type="Gene3D" id="3.40.50.300">
    <property type="entry name" value="P-loop containing nucleotide triphosphate hydrolases"/>
    <property type="match status" value="3"/>
</dbReference>
<protein>
    <recommendedName>
        <fullName evidence="7">von Willebrand factor A domain-containing protein 8</fullName>
    </recommendedName>
</protein>
<evidence type="ECO:0000313" key="12">
    <source>
        <dbReference type="Proteomes" id="UP000684084"/>
    </source>
</evidence>
<accession>A0A915ZVR0</accession>
<comment type="caution">
    <text evidence="11">The sequence shown here is derived from an EMBL/GenBank/DDBJ whole genome shotgun (WGS) entry which is preliminary data.</text>
</comment>
<keyword evidence="3" id="KW-0067">ATP-binding</keyword>
<keyword evidence="4" id="KW-0809">Transit peptide</keyword>
<reference evidence="11" key="1">
    <citation type="submission" date="2020-05" db="EMBL/GenBank/DDBJ databases">
        <authorList>
            <person name="Rincon C."/>
            <person name="Sanders R I."/>
            <person name="Robbins C."/>
            <person name="Chaturvedi A."/>
        </authorList>
    </citation>
    <scope>NUCLEOTIDE SEQUENCE</scope>
    <source>
        <strain evidence="11">CHB12</strain>
    </source>
</reference>
<evidence type="ECO:0000313" key="11">
    <source>
        <dbReference type="EMBL" id="CAB5392866.1"/>
    </source>
</evidence>
<evidence type="ECO:0000256" key="5">
    <source>
        <dbReference type="ARBA" id="ARBA00023128"/>
    </source>
</evidence>
<dbReference type="InterPro" id="IPR027417">
    <property type="entry name" value="P-loop_NTPase"/>
</dbReference>
<dbReference type="Gene3D" id="3.40.50.410">
    <property type="entry name" value="von Willebrand factor, type A domain"/>
    <property type="match status" value="1"/>
</dbReference>
<evidence type="ECO:0000256" key="7">
    <source>
        <dbReference type="ARBA" id="ARBA00070377"/>
    </source>
</evidence>
<dbReference type="Pfam" id="PF07728">
    <property type="entry name" value="AAA_5"/>
    <property type="match status" value="3"/>
</dbReference>
<evidence type="ECO:0000256" key="1">
    <source>
        <dbReference type="ARBA" id="ARBA00004173"/>
    </source>
</evidence>
<dbReference type="VEuPathDB" id="FungiDB:RhiirFUN_005241"/>
<evidence type="ECO:0000256" key="9">
    <source>
        <dbReference type="SAM" id="MobiDB-lite"/>
    </source>
</evidence>
<evidence type="ECO:0000256" key="4">
    <source>
        <dbReference type="ARBA" id="ARBA00022946"/>
    </source>
</evidence>
<dbReference type="InterPro" id="IPR039891">
    <property type="entry name" value="VWA8"/>
</dbReference>
<dbReference type="SUPFAM" id="SSF52540">
    <property type="entry name" value="P-loop containing nucleoside triphosphate hydrolases"/>
    <property type="match status" value="3"/>
</dbReference>
<evidence type="ECO:0000256" key="2">
    <source>
        <dbReference type="ARBA" id="ARBA00022741"/>
    </source>
</evidence>
<comment type="function">
    <text evidence="6">Exhibits ATPase activity in vitro.</text>
</comment>
<evidence type="ECO:0000256" key="6">
    <source>
        <dbReference type="ARBA" id="ARBA00055988"/>
    </source>
</evidence>
<dbReference type="PROSITE" id="PS50234">
    <property type="entry name" value="VWFA"/>
    <property type="match status" value="1"/>
</dbReference>
<dbReference type="GO" id="GO:0005739">
    <property type="term" value="C:mitochondrion"/>
    <property type="evidence" value="ECO:0007669"/>
    <property type="project" value="UniProtKB-SubCell"/>
</dbReference>
<dbReference type="Proteomes" id="UP000684084">
    <property type="component" value="Unassembled WGS sequence"/>
</dbReference>
<evidence type="ECO:0000256" key="8">
    <source>
        <dbReference type="SAM" id="Coils"/>
    </source>
</evidence>
<keyword evidence="5" id="KW-0496">Mitochondrion</keyword>
<proteinExistence type="predicted"/>
<gene>
    <name evidence="11" type="ORF">CHRIB12_LOCUS22605</name>
</gene>
<dbReference type="EMBL" id="CAGKOT010000079">
    <property type="protein sequence ID" value="CAB5392866.1"/>
    <property type="molecule type" value="Genomic_DNA"/>
</dbReference>
<dbReference type="InterPro" id="IPR036465">
    <property type="entry name" value="vWFA_dom_sf"/>
</dbReference>
<dbReference type="GO" id="GO:0005524">
    <property type="term" value="F:ATP binding"/>
    <property type="evidence" value="ECO:0007669"/>
    <property type="project" value="UniProtKB-KW"/>
</dbReference>
<dbReference type="FunFam" id="3.40.50.300:FF:000663">
    <property type="entry name" value="von Willebrand factor A domain containing 8"/>
    <property type="match status" value="1"/>
</dbReference>
<feature type="coiled-coil region" evidence="8">
    <location>
        <begin position="1686"/>
        <end position="1739"/>
    </location>
</feature>
<dbReference type="InterPro" id="IPR011704">
    <property type="entry name" value="ATPase_dyneun-rel_AAA"/>
</dbReference>
<comment type="subcellular location">
    <subcellularLocation>
        <location evidence="1">Mitochondrion</location>
    </subcellularLocation>
</comment>
<feature type="region of interest" description="Disordered" evidence="9">
    <location>
        <begin position="1620"/>
        <end position="1668"/>
    </location>
</feature>
<keyword evidence="2" id="KW-0547">Nucleotide-binding</keyword>
<organism evidence="11 12">
    <name type="scientific">Rhizophagus irregularis</name>
    <dbReference type="NCBI Taxonomy" id="588596"/>
    <lineage>
        <taxon>Eukaryota</taxon>
        <taxon>Fungi</taxon>
        <taxon>Fungi incertae sedis</taxon>
        <taxon>Mucoromycota</taxon>
        <taxon>Glomeromycotina</taxon>
        <taxon>Glomeromycetes</taxon>
        <taxon>Glomerales</taxon>
        <taxon>Glomeraceae</taxon>
        <taxon>Rhizophagus</taxon>
    </lineage>
</organism>
<sequence length="1978" mass="223650">MISLNGLYTNTRKCSRCFDTIFLEIVSNLEKKLSNQNYFPMVVQQTLNSINIAVLIGFHYPVMSPNNNKKSQKNINYPNESSRRRILHHTKIIESKEQYDNDYDSTTTLHGFHTSHDKEKATSIIRIGDVSLRVTEPKCPELVPHYIDPLFEESQEVLRHLRWIMQKDKLGQDIFLIGPPGNLRRGLVLKYAQLTNREIEYIPLSKDCTDSDLKQRREISGGTAYYVDQACVRAATNGRILILDGIEKAERNVLPILNNLLENREMSLEDGRFLVNPKRYDSLAKTNDKNVMDKWKLVRVSDRFIVMALGLPVPPYVGHPLDPPLRSRFQSRDVKPPGFDSQIRHLKKLAPHANSELVERLVSVATVLGSMSFDDGGGIEIPEFSISVDTSVLVLQNFPHIKPRFLLDSLYPWPLLPTCTAEQRSVIEATYHRFGVLGFEIVKKSTKFSSETEQDILFQCMPGYNVTDIKLSECKENTLLDGSPIHKIDLNFHPEIEGEKDHLVQVFGGGEDPSTADFFVETNYHRSMFNSMLIAHTVGDFCVLGGKGVGKSALIRHFAINLGYNIEYIPLYKDMSARDLLQRRSTTFAGDTVWENSSLVKAALSGSLAIMDGIDTLSFGTIVTLQRLIKEREISLPDGSQLIHPARYQKLGQDYGLTKKQLDEKRIFFIHPAFRIVALGRPFSGGSDEGRPGSWLSPEIVSMFQFIVVRPLDYQEEMQVLETLSPGIDANNLSLLLRFANRLRRGSDETVKTLSNSLSTRQLIRICRRLALFPNDSLYEAIHRVSLSRFLPSLAKTALEELMADNGILPPKKMVNVEQLNIEVLPSKSNPQILKIGNVEEPITKDSNPLLIPNIVFHENPKQTEILMQMLQDYQLGEHLLLIGNQGVGKNKLADYFLQLLRLPREYIQLHRDTTVQSLTSTPSIVDGVLQFEDSPLVKAVKNGYILVVDEADKAPTYVTAVLRNLLEDGQMVLGDGRRIVSSVSSKNTKEECIVIHRNFRMIVLANRPGFPFLGNDFYREIGDVFSCHAVDNPDSESEIFLLRKYAPDISEDLLLKLTAAFGDLRKLVDEGLISYPYSTRELVNIVKHMQQYPEEGISRILQNVFDFDQYDKDSKDLLIEAFQKHGIPVGLESDFSIKLGKRIPLSEPIITEIWTQSNSESKICEVKQEPIIFSGWEIQVSEPKELDRTEGRIVTFTEQIYSFKIPTRGEALDIAALPDGSLFVVTTNPVTLHAIDQNHQKVRSIDMYEFFPLQKASPRLRIAIVQTQETWYLILHNPTENSLLSIDFARNSAVVITLLINKIMLTGLNPVKSIMLRDYESNGILVFYQVERSIVLMLDFNSNTQHTIEVPIKISHLYLIRPDVWIMRDCSNGNYHLIYNDGQSTNNIRVPNLIKNINVKGLIKSKPEIITYLSQNGVPYPNVSSARFLHNENDSNALSIITNIPEKLLNNPSNEAKAEIISYMRESGDDGRNYYKNLTNSSVFLEKSGQLATIIPLKDGRSEGYLELFNPVQNTLWRVTMPLAIPDVGLIKKDPALNAIGSPYIFFERMAAAMLELPNGDLLTMDISGVVRIWQVDAGQLINAAKTWRKLVGSIDQRTLSIIYEDSEGNVISEHIENDGLQDRSSGNGSGEGNGNGNGGSGGGGTGGGAGDGGGDQLNLEGREPTFIDVSNMEIRTEAKPPLELTDAQRELHEISMQKRREQINMTQADSEKFRSYLTNVQREIRELRVILESIESKNKERVWLKNQSSGDVDDTKLIEGLTGDRNIYKRRGENDPEIGFFQQHPKKMYFLFDLSASMYRFNSHDRRLERSMEVALMIMESFKSFEHKFQYRIIGHSGDGPNIELVKEGKYPRTEKESLKIINQMFNHSQFCLSGDNTVSATAYAIKDIVKEEADDYFVVVLSDANIQQYRINPEDIAKALNADERVTSSIIFIGSLADQAEKLKKYLGNKAHICMDNKDLPKIMKSIFLASMLKD</sequence>
<feature type="compositionally biased region" description="Gly residues" evidence="9">
    <location>
        <begin position="1629"/>
        <end position="1657"/>
    </location>
</feature>
<evidence type="ECO:0000256" key="3">
    <source>
        <dbReference type="ARBA" id="ARBA00022840"/>
    </source>
</evidence>
<dbReference type="PANTHER" id="PTHR21610:SF9">
    <property type="entry name" value="VON WILLEBRAND FACTOR A DOMAIN-CONTAINING PROTEIN 8"/>
    <property type="match status" value="1"/>
</dbReference>
<dbReference type="SMART" id="SM00327">
    <property type="entry name" value="VWA"/>
    <property type="match status" value="1"/>
</dbReference>
<feature type="domain" description="VWFA" evidence="10">
    <location>
        <begin position="1789"/>
        <end position="1975"/>
    </location>
</feature>
<dbReference type="FunFam" id="3.40.50.300:FF:000587">
    <property type="entry name" value="von Willebrand factor A domain containing 8"/>
    <property type="match status" value="1"/>
</dbReference>
<dbReference type="GO" id="GO:0016887">
    <property type="term" value="F:ATP hydrolysis activity"/>
    <property type="evidence" value="ECO:0007669"/>
    <property type="project" value="InterPro"/>
</dbReference>
<dbReference type="OrthoDB" id="5186at2759"/>
<dbReference type="InterPro" id="IPR002035">
    <property type="entry name" value="VWF_A"/>
</dbReference>
<evidence type="ECO:0000259" key="10">
    <source>
        <dbReference type="PROSITE" id="PS50234"/>
    </source>
</evidence>
<name>A0A915ZVR0_9GLOM</name>
<keyword evidence="8" id="KW-0175">Coiled coil</keyword>
<dbReference type="PANTHER" id="PTHR21610">
    <property type="entry name" value="VON WILLEBRAND FACTOR A DOMAIN-CONTAINING PROTEIN 8"/>
    <property type="match status" value="1"/>
</dbReference>